<dbReference type="Proteomes" id="UP000242519">
    <property type="component" value="Unassembled WGS sequence"/>
</dbReference>
<evidence type="ECO:0000313" key="1">
    <source>
        <dbReference type="EMBL" id="OWP07166.1"/>
    </source>
</evidence>
<sequence>MSTNTGPDGHVSLLTVLNNFSNTLTSNPPPTHAKVIEVIAYLDKLYIDSSATMSRAEAAKTCLLLAVHGGKVNKDHVLRKMWADLCVEACDAALSEDPSHAAADKMKAEALKLKDVLQTESGNGYGEDTGDRGCGDNEDWYHLYEGYGTDPDES</sequence>
<dbReference type="EMBL" id="MZNU01000020">
    <property type="protein sequence ID" value="OWP07166.1"/>
    <property type="molecule type" value="Genomic_DNA"/>
</dbReference>
<dbReference type="InParanoid" id="A0A218ZIW5"/>
<evidence type="ECO:0000313" key="2">
    <source>
        <dbReference type="Proteomes" id="UP000242519"/>
    </source>
</evidence>
<name>A0A218ZIW5_9HELO</name>
<gene>
    <name evidence="1" type="ORF">B2J93_6746</name>
</gene>
<comment type="caution">
    <text evidence="1">The sequence shown here is derived from an EMBL/GenBank/DDBJ whole genome shotgun (WGS) entry which is preliminary data.</text>
</comment>
<organism evidence="1 2">
    <name type="scientific">Diplocarpon coronariae</name>
    <dbReference type="NCBI Taxonomy" id="2795749"/>
    <lineage>
        <taxon>Eukaryota</taxon>
        <taxon>Fungi</taxon>
        <taxon>Dikarya</taxon>
        <taxon>Ascomycota</taxon>
        <taxon>Pezizomycotina</taxon>
        <taxon>Leotiomycetes</taxon>
        <taxon>Helotiales</taxon>
        <taxon>Drepanopezizaceae</taxon>
        <taxon>Diplocarpon</taxon>
    </lineage>
</organism>
<keyword evidence="2" id="KW-1185">Reference proteome</keyword>
<proteinExistence type="predicted"/>
<accession>A0A218ZIW5</accession>
<dbReference type="AlphaFoldDB" id="A0A218ZIW5"/>
<protein>
    <submittedName>
        <fullName evidence="1">Kinesin-like protein KIF1B</fullName>
    </submittedName>
</protein>
<reference evidence="1 2" key="1">
    <citation type="submission" date="2017-04" db="EMBL/GenBank/DDBJ databases">
        <title>Draft genome sequence of Marssonina coronaria NL1: causal agent of apple blotch.</title>
        <authorList>
            <person name="Cheng Q."/>
        </authorList>
    </citation>
    <scope>NUCLEOTIDE SEQUENCE [LARGE SCALE GENOMIC DNA]</scope>
    <source>
        <strain evidence="1 2">NL1</strain>
    </source>
</reference>